<sequence>MRGLEHQFRGMCNAHWPPALAARDGRSARAHHVTSETWMPLLGWPLWFVLVLSVRGFPRGAPMSACRTMAPSHGLVVDVAGPRVTLRAWLLPDTRSATVTMSGRFRGFLVQARSKDDVRVLVPGRFTPTTGARTLDCDNRDDSAITHLDNTEKTNVTAKWAAPPGWEGSVVFKATVVKTYEAYPEYLFSNDISIRKAYETVQVVRHTPRPTVALSSAAAPLATNASSNKAAAISPMFNINEPSHKVTSSAWSKSSDSDPYNGCGVTKGCFGLMGPCIQTRDCAVLLSYAVAPKGEGFDFQLTGGTAVKNNMWIAAGITSTPNMVHVYMHNSLFHIIAWSK</sequence>
<proteinExistence type="inferred from homology"/>
<dbReference type="InterPro" id="IPR042307">
    <property type="entry name" value="Reeler_sf"/>
</dbReference>
<organism evidence="10 11">
    <name type="scientific">Rhipicephalus microplus</name>
    <name type="common">Cattle tick</name>
    <name type="synonym">Boophilus microplus</name>
    <dbReference type="NCBI Taxonomy" id="6941"/>
    <lineage>
        <taxon>Eukaryota</taxon>
        <taxon>Metazoa</taxon>
        <taxon>Ecdysozoa</taxon>
        <taxon>Arthropoda</taxon>
        <taxon>Chelicerata</taxon>
        <taxon>Arachnida</taxon>
        <taxon>Acari</taxon>
        <taxon>Parasitiformes</taxon>
        <taxon>Ixodida</taxon>
        <taxon>Ixodoidea</taxon>
        <taxon>Ixodidae</taxon>
        <taxon>Rhipicephalinae</taxon>
        <taxon>Rhipicephalus</taxon>
        <taxon>Boophilus</taxon>
    </lineage>
</organism>
<dbReference type="GO" id="GO:0016020">
    <property type="term" value="C:membrane"/>
    <property type="evidence" value="ECO:0007669"/>
    <property type="project" value="TreeGrafter"/>
</dbReference>
<dbReference type="Pfam" id="PF02014">
    <property type="entry name" value="Reeler"/>
    <property type="match status" value="1"/>
</dbReference>
<keyword evidence="3" id="KW-0964">Secreted</keyword>
<dbReference type="AlphaFoldDB" id="A0A9J6E4E0"/>
<dbReference type="VEuPathDB" id="VectorBase:LOC119181635"/>
<comment type="subcellular location">
    <subcellularLocation>
        <location evidence="1">Secreted</location>
    </subcellularLocation>
</comment>
<dbReference type="GO" id="GO:0045087">
    <property type="term" value="P:innate immune response"/>
    <property type="evidence" value="ECO:0007669"/>
    <property type="project" value="UniProtKB-KW"/>
</dbReference>
<accession>A0A9J6E4E0</accession>
<keyword evidence="11" id="KW-1185">Reference proteome</keyword>
<evidence type="ECO:0000259" key="9">
    <source>
        <dbReference type="PROSITE" id="PS51019"/>
    </source>
</evidence>
<evidence type="ECO:0000256" key="2">
    <source>
        <dbReference type="ARBA" id="ARBA00008501"/>
    </source>
</evidence>
<dbReference type="InterPro" id="IPR002861">
    <property type="entry name" value="Reeler_dom"/>
</dbReference>
<dbReference type="InterPro" id="IPR051237">
    <property type="entry name" value="Ferric-chelate_Red/DefProt"/>
</dbReference>
<dbReference type="PANTHER" id="PTHR45828">
    <property type="entry name" value="CYTOCHROME B561/FERRIC REDUCTASE TRANSMEMBRANE"/>
    <property type="match status" value="1"/>
</dbReference>
<comment type="similarity">
    <text evidence="2">Belongs to the insect defense protein family.</text>
</comment>
<keyword evidence="7" id="KW-0391">Immunity</keyword>
<reference evidence="10" key="1">
    <citation type="journal article" date="2020" name="Cell">
        <title>Large-Scale Comparative Analyses of Tick Genomes Elucidate Their Genetic Diversity and Vector Capacities.</title>
        <authorList>
            <consortium name="Tick Genome and Microbiome Consortium (TIGMIC)"/>
            <person name="Jia N."/>
            <person name="Wang J."/>
            <person name="Shi W."/>
            <person name="Du L."/>
            <person name="Sun Y."/>
            <person name="Zhan W."/>
            <person name="Jiang J.F."/>
            <person name="Wang Q."/>
            <person name="Zhang B."/>
            <person name="Ji P."/>
            <person name="Bell-Sakyi L."/>
            <person name="Cui X.M."/>
            <person name="Yuan T.T."/>
            <person name="Jiang B.G."/>
            <person name="Yang W.F."/>
            <person name="Lam T.T."/>
            <person name="Chang Q.C."/>
            <person name="Ding S.J."/>
            <person name="Wang X.J."/>
            <person name="Zhu J.G."/>
            <person name="Ruan X.D."/>
            <person name="Zhao L."/>
            <person name="Wei J.T."/>
            <person name="Ye R.Z."/>
            <person name="Que T.C."/>
            <person name="Du C.H."/>
            <person name="Zhou Y.H."/>
            <person name="Cheng J.X."/>
            <person name="Dai P.F."/>
            <person name="Guo W.B."/>
            <person name="Han X.H."/>
            <person name="Huang E.J."/>
            <person name="Li L.F."/>
            <person name="Wei W."/>
            <person name="Gao Y.C."/>
            <person name="Liu J.Z."/>
            <person name="Shao H.Z."/>
            <person name="Wang X."/>
            <person name="Wang C.C."/>
            <person name="Yang T.C."/>
            <person name="Huo Q.B."/>
            <person name="Li W."/>
            <person name="Chen H.Y."/>
            <person name="Chen S.E."/>
            <person name="Zhou L.G."/>
            <person name="Ni X.B."/>
            <person name="Tian J.H."/>
            <person name="Sheng Y."/>
            <person name="Liu T."/>
            <person name="Pan Y.S."/>
            <person name="Xia L.Y."/>
            <person name="Li J."/>
            <person name="Zhao F."/>
            <person name="Cao W.C."/>
        </authorList>
    </citation>
    <scope>NUCLEOTIDE SEQUENCE</scope>
    <source>
        <strain evidence="10">Rmic-2018</strain>
    </source>
</reference>
<evidence type="ECO:0000256" key="6">
    <source>
        <dbReference type="ARBA" id="ARBA00022729"/>
    </source>
</evidence>
<evidence type="ECO:0000256" key="1">
    <source>
        <dbReference type="ARBA" id="ARBA00004613"/>
    </source>
</evidence>
<reference evidence="10" key="2">
    <citation type="submission" date="2021-09" db="EMBL/GenBank/DDBJ databases">
        <authorList>
            <person name="Jia N."/>
            <person name="Wang J."/>
            <person name="Shi W."/>
            <person name="Du L."/>
            <person name="Sun Y."/>
            <person name="Zhan W."/>
            <person name="Jiang J."/>
            <person name="Wang Q."/>
            <person name="Zhang B."/>
            <person name="Ji P."/>
            <person name="Sakyi L.B."/>
            <person name="Cui X."/>
            <person name="Yuan T."/>
            <person name="Jiang B."/>
            <person name="Yang W."/>
            <person name="Lam T.T.-Y."/>
            <person name="Chang Q."/>
            <person name="Ding S."/>
            <person name="Wang X."/>
            <person name="Zhu J."/>
            <person name="Ruan X."/>
            <person name="Zhao L."/>
            <person name="Wei J."/>
            <person name="Que T."/>
            <person name="Du C."/>
            <person name="Cheng J."/>
            <person name="Dai P."/>
            <person name="Han X."/>
            <person name="Huang E."/>
            <person name="Gao Y."/>
            <person name="Liu J."/>
            <person name="Shao H."/>
            <person name="Ye R."/>
            <person name="Li L."/>
            <person name="Wei W."/>
            <person name="Wang X."/>
            <person name="Wang C."/>
            <person name="Huo Q."/>
            <person name="Li W."/>
            <person name="Guo W."/>
            <person name="Chen H."/>
            <person name="Chen S."/>
            <person name="Zhou L."/>
            <person name="Zhou L."/>
            <person name="Ni X."/>
            <person name="Tian J."/>
            <person name="Zhou Y."/>
            <person name="Sheng Y."/>
            <person name="Liu T."/>
            <person name="Pan Y."/>
            <person name="Xia L."/>
            <person name="Li J."/>
            <person name="Zhao F."/>
            <person name="Cao W."/>
        </authorList>
    </citation>
    <scope>NUCLEOTIDE SEQUENCE</scope>
    <source>
        <strain evidence="10">Rmic-2018</strain>
        <tissue evidence="10">Larvae</tissue>
    </source>
</reference>
<evidence type="ECO:0000256" key="3">
    <source>
        <dbReference type="ARBA" id="ARBA00022525"/>
    </source>
</evidence>
<dbReference type="PROSITE" id="PS51019">
    <property type="entry name" value="REELIN"/>
    <property type="match status" value="1"/>
</dbReference>
<evidence type="ECO:0000313" key="10">
    <source>
        <dbReference type="EMBL" id="KAH8028949.1"/>
    </source>
</evidence>
<keyword evidence="5" id="KW-0399">Innate immunity</keyword>
<dbReference type="CDD" id="cd08544">
    <property type="entry name" value="Reeler"/>
    <property type="match status" value="1"/>
</dbReference>
<dbReference type="PANTHER" id="PTHR45828:SF9">
    <property type="entry name" value="CELL WALL INTEGRITY AND STRESS RESPONSE COMPONENT 4-LIKE-RELATED"/>
    <property type="match status" value="1"/>
</dbReference>
<evidence type="ECO:0000313" key="11">
    <source>
        <dbReference type="Proteomes" id="UP000821866"/>
    </source>
</evidence>
<comment type="caution">
    <text evidence="10">The sequence shown here is derived from an EMBL/GenBank/DDBJ whole genome shotgun (WGS) entry which is preliminary data.</text>
</comment>
<dbReference type="GO" id="GO:0005576">
    <property type="term" value="C:extracellular region"/>
    <property type="evidence" value="ECO:0007669"/>
    <property type="project" value="UniProtKB-SubCell"/>
</dbReference>
<evidence type="ECO:0000256" key="5">
    <source>
        <dbReference type="ARBA" id="ARBA00022588"/>
    </source>
</evidence>
<keyword evidence="4" id="KW-0929">Antimicrobial</keyword>
<gene>
    <name evidence="10" type="ORF">HPB51_020876</name>
</gene>
<name>A0A9J6E4E0_RHIMP</name>
<dbReference type="EMBL" id="JABSTU010000006">
    <property type="protein sequence ID" value="KAH8028949.1"/>
    <property type="molecule type" value="Genomic_DNA"/>
</dbReference>
<dbReference type="Proteomes" id="UP000821866">
    <property type="component" value="Chromosome 4"/>
</dbReference>
<dbReference type="GO" id="GO:0042742">
    <property type="term" value="P:defense response to bacterium"/>
    <property type="evidence" value="ECO:0007669"/>
    <property type="project" value="UniProtKB-KW"/>
</dbReference>
<keyword evidence="6" id="KW-0732">Signal</keyword>
<feature type="domain" description="Reelin" evidence="9">
    <location>
        <begin position="47"/>
        <end position="210"/>
    </location>
</feature>
<dbReference type="Gene3D" id="2.60.40.4060">
    <property type="entry name" value="Reeler domain"/>
    <property type="match status" value="1"/>
</dbReference>
<evidence type="ECO:0000256" key="7">
    <source>
        <dbReference type="ARBA" id="ARBA00022859"/>
    </source>
</evidence>
<evidence type="ECO:0000256" key="8">
    <source>
        <dbReference type="ARBA" id="ARBA00023022"/>
    </source>
</evidence>
<protein>
    <recommendedName>
        <fullName evidence="9">Reelin domain-containing protein</fullName>
    </recommendedName>
</protein>
<evidence type="ECO:0000256" key="4">
    <source>
        <dbReference type="ARBA" id="ARBA00022529"/>
    </source>
</evidence>
<keyword evidence="8" id="KW-0044">Antibiotic</keyword>